<comment type="caution">
    <text evidence="1">The sequence shown here is derived from an EMBL/GenBank/DDBJ whole genome shotgun (WGS) entry which is preliminary data.</text>
</comment>
<dbReference type="AlphaFoldDB" id="A0AA42Q4D1"/>
<gene>
    <name evidence="1" type="ORF">N5D63_23030</name>
</gene>
<dbReference type="RefSeq" id="WP_280009416.1">
    <property type="nucleotide sequence ID" value="NZ_JAOCEK010000029.1"/>
</dbReference>
<organism evidence="1 2">
    <name type="scientific">Comamonas thiooxydans</name>
    <dbReference type="NCBI Taxonomy" id="363952"/>
    <lineage>
        <taxon>Bacteria</taxon>
        <taxon>Pseudomonadati</taxon>
        <taxon>Pseudomonadota</taxon>
        <taxon>Betaproteobacteria</taxon>
        <taxon>Burkholderiales</taxon>
        <taxon>Comamonadaceae</taxon>
        <taxon>Comamonas</taxon>
    </lineage>
</organism>
<protein>
    <submittedName>
        <fullName evidence="1">Uncharacterized protein</fullName>
    </submittedName>
</protein>
<accession>A0AA42Q4D1</accession>
<proteinExistence type="predicted"/>
<sequence length="195" mass="22100">MNAPLRNALVMLPQPAAEQQPLLPGAVELLRITKEEWIQCHRSRVVMLLEQMLCIAKDEQIPLHASKEFARGVNEIDCILKNEKARDAQEKNAPRPPTLQERADMAMQRKALCRESGRGYIDAENQEWFRLPEELRMVVLLLARLSGNLQELAGRDWRETPPPERQAIKAAVRAIKRHFGGVNGRGGLVSLASLW</sequence>
<evidence type="ECO:0000313" key="1">
    <source>
        <dbReference type="EMBL" id="MDH1337027.1"/>
    </source>
</evidence>
<evidence type="ECO:0000313" key="2">
    <source>
        <dbReference type="Proteomes" id="UP001161065"/>
    </source>
</evidence>
<dbReference type="Proteomes" id="UP001161065">
    <property type="component" value="Unassembled WGS sequence"/>
</dbReference>
<reference evidence="1" key="1">
    <citation type="submission" date="2022-09" db="EMBL/GenBank/DDBJ databases">
        <title>Intensive care unit water sources are persistently colonized with multi-drug resistant bacteria and are the site of extensive horizontal gene transfer of antibiotic resistance genes.</title>
        <authorList>
            <person name="Diorio-Toth L."/>
        </authorList>
    </citation>
    <scope>NUCLEOTIDE SEQUENCE</scope>
    <source>
        <strain evidence="1">GD03832</strain>
    </source>
</reference>
<dbReference type="EMBL" id="JAOCEK010000029">
    <property type="protein sequence ID" value="MDH1337027.1"/>
    <property type="molecule type" value="Genomic_DNA"/>
</dbReference>
<name>A0AA42Q4D1_9BURK</name>